<evidence type="ECO:0000256" key="11">
    <source>
        <dbReference type="RuleBase" id="RU000550"/>
    </source>
</evidence>
<feature type="active site" evidence="7 9">
    <location>
        <position position="169"/>
    </location>
</feature>
<comment type="function">
    <text evidence="7 11">Cleaves peptides in various proteins in a process that requires ATP hydrolysis. Has a chymotrypsin-like activity. Plays a major role in the degradation of misfolded proteins.</text>
</comment>
<dbReference type="InterPro" id="IPR029045">
    <property type="entry name" value="ClpP/crotonase-like_dom_sf"/>
</dbReference>
<keyword evidence="2 7" id="KW-0963">Cytoplasm</keyword>
<dbReference type="GO" id="GO:0006515">
    <property type="term" value="P:protein quality control for misfolded or incompletely synthesized proteins"/>
    <property type="evidence" value="ECO:0007669"/>
    <property type="project" value="TreeGrafter"/>
</dbReference>
<dbReference type="PANTHER" id="PTHR10381:SF26">
    <property type="entry name" value="ATP-DEPENDENT CLP PROTEASE PROTEOLYTIC SUBUNIT-LIKE-RELATED"/>
    <property type="match status" value="1"/>
</dbReference>
<evidence type="ECO:0000256" key="2">
    <source>
        <dbReference type="ARBA" id="ARBA00022490"/>
    </source>
</evidence>
<evidence type="ECO:0000256" key="12">
    <source>
        <dbReference type="RuleBase" id="RU003567"/>
    </source>
</evidence>
<gene>
    <name evidence="7" type="primary">clpP</name>
    <name evidence="13" type="ORF">BKA03_002040</name>
</gene>
<keyword evidence="5 7" id="KW-0720">Serine protease</keyword>
<dbReference type="CDD" id="cd07017">
    <property type="entry name" value="S14_ClpP_2"/>
    <property type="match status" value="1"/>
</dbReference>
<evidence type="ECO:0000256" key="6">
    <source>
        <dbReference type="ARBA" id="ARBA00034021"/>
    </source>
</evidence>
<evidence type="ECO:0000256" key="7">
    <source>
        <dbReference type="HAMAP-Rule" id="MF_00444"/>
    </source>
</evidence>
<dbReference type="GO" id="GO:0051117">
    <property type="term" value="F:ATPase binding"/>
    <property type="evidence" value="ECO:0007669"/>
    <property type="project" value="TreeGrafter"/>
</dbReference>
<evidence type="ECO:0000256" key="8">
    <source>
        <dbReference type="PROSITE-ProRule" id="PRU10085"/>
    </source>
</evidence>
<sequence length="251" mass="27027">MSQESRALSAAGRTAGNIGRISPMGFGSAGFGGAGFGGAAAEAPGARYILPQFEERTSYGTKIRDPYSKLFEDRIVFLGVQIDDTSADDIMAQLLVLESQDPERDITIYINSPGGSQTALTAIYDTMQYIKPHIQTVCLGQAASAAAVLLAAGSHGKRLALPNARVMIHQPRISEGSRAQASDIEIYAEEILRMREWLENTLAHHTGQTAEKVRDDIERDTFLSAAQAVEYGLVDQVLESRKGAAEQPATK</sequence>
<evidence type="ECO:0000256" key="10">
    <source>
        <dbReference type="RuleBase" id="RU000549"/>
    </source>
</evidence>
<dbReference type="HAMAP" id="MF_00444">
    <property type="entry name" value="ClpP"/>
    <property type="match status" value="1"/>
</dbReference>
<comment type="catalytic activity">
    <reaction evidence="6 7 9">
        <text>Hydrolysis of proteins to small peptides in the presence of ATP and magnesium. alpha-casein is the usual test substrate. In the absence of ATP, only oligopeptides shorter than five residues are hydrolyzed (such as succinyl-Leu-Tyr-|-NHMec, and Leu-Tyr-Leu-|-Tyr-Trp, in which cleavage of the -Tyr-|-Leu- and -Tyr-|-Trp bonds also occurs).</text>
        <dbReference type="EC" id="3.4.21.92"/>
    </reaction>
</comment>
<dbReference type="Proteomes" id="UP000547973">
    <property type="component" value="Unassembled WGS sequence"/>
</dbReference>
<dbReference type="Gene3D" id="3.90.226.10">
    <property type="entry name" value="2-enoyl-CoA Hydratase, Chain A, domain 1"/>
    <property type="match status" value="1"/>
</dbReference>
<feature type="active site" evidence="8">
    <location>
        <position position="144"/>
    </location>
</feature>
<dbReference type="PRINTS" id="PR00127">
    <property type="entry name" value="CLPPROTEASEP"/>
</dbReference>
<feature type="active site" description="Nucleophile" evidence="7">
    <location>
        <position position="144"/>
    </location>
</feature>
<evidence type="ECO:0000256" key="9">
    <source>
        <dbReference type="PROSITE-ProRule" id="PRU10086"/>
    </source>
</evidence>
<dbReference type="PANTHER" id="PTHR10381">
    <property type="entry name" value="ATP-DEPENDENT CLP PROTEASE PROTEOLYTIC SUBUNIT"/>
    <property type="match status" value="1"/>
</dbReference>
<organism evidence="13 14">
    <name type="scientific">Demequina lutea</name>
    <dbReference type="NCBI Taxonomy" id="431489"/>
    <lineage>
        <taxon>Bacteria</taxon>
        <taxon>Bacillati</taxon>
        <taxon>Actinomycetota</taxon>
        <taxon>Actinomycetes</taxon>
        <taxon>Micrococcales</taxon>
        <taxon>Demequinaceae</taxon>
        <taxon>Demequina</taxon>
    </lineage>
</organism>
<dbReference type="GO" id="GO:0004176">
    <property type="term" value="F:ATP-dependent peptidase activity"/>
    <property type="evidence" value="ECO:0007669"/>
    <property type="project" value="InterPro"/>
</dbReference>
<dbReference type="RefSeq" id="WP_274518625.1">
    <property type="nucleotide sequence ID" value="NZ_BBRC01000024.1"/>
</dbReference>
<dbReference type="GO" id="GO:0009368">
    <property type="term" value="C:endopeptidase Clp complex"/>
    <property type="evidence" value="ECO:0007669"/>
    <property type="project" value="TreeGrafter"/>
</dbReference>
<evidence type="ECO:0000256" key="5">
    <source>
        <dbReference type="ARBA" id="ARBA00022825"/>
    </source>
</evidence>
<evidence type="ECO:0000256" key="3">
    <source>
        <dbReference type="ARBA" id="ARBA00022670"/>
    </source>
</evidence>
<comment type="subunit">
    <text evidence="7">Fourteen ClpP subunits assemble into 2 heptameric rings which stack back to back to give a disk-like structure with a central cavity, resembling the structure of eukaryotic proteasomes.</text>
</comment>
<dbReference type="InterPro" id="IPR001907">
    <property type="entry name" value="ClpP"/>
</dbReference>
<dbReference type="Pfam" id="PF00574">
    <property type="entry name" value="CLP_protease"/>
    <property type="match status" value="1"/>
</dbReference>
<dbReference type="GO" id="GO:0004252">
    <property type="term" value="F:serine-type endopeptidase activity"/>
    <property type="evidence" value="ECO:0007669"/>
    <property type="project" value="UniProtKB-UniRule"/>
</dbReference>
<dbReference type="EMBL" id="JACBZO010000001">
    <property type="protein sequence ID" value="NYI41921.1"/>
    <property type="molecule type" value="Genomic_DNA"/>
</dbReference>
<name>A0A7Y9ZEI4_9MICO</name>
<dbReference type="EC" id="3.4.21.92" evidence="7 10"/>
<dbReference type="SUPFAM" id="SSF52096">
    <property type="entry name" value="ClpP/crotonase"/>
    <property type="match status" value="1"/>
</dbReference>
<evidence type="ECO:0000313" key="14">
    <source>
        <dbReference type="Proteomes" id="UP000547973"/>
    </source>
</evidence>
<keyword evidence="14" id="KW-1185">Reference proteome</keyword>
<dbReference type="GO" id="GO:0005737">
    <property type="term" value="C:cytoplasm"/>
    <property type="evidence" value="ECO:0007669"/>
    <property type="project" value="UniProtKB-SubCell"/>
</dbReference>
<comment type="similarity">
    <text evidence="1 7 12">Belongs to the peptidase S14 family.</text>
</comment>
<dbReference type="InterPro" id="IPR018215">
    <property type="entry name" value="ClpP_Ser_AS"/>
</dbReference>
<dbReference type="PROSITE" id="PS00382">
    <property type="entry name" value="CLP_PROTEASE_HIS"/>
    <property type="match status" value="1"/>
</dbReference>
<protein>
    <recommendedName>
        <fullName evidence="7 12">ATP-dependent Clp protease proteolytic subunit</fullName>
        <ecNumber evidence="7 10">3.4.21.92</ecNumber>
    </recommendedName>
    <alternativeName>
        <fullName evidence="7">Endopeptidase Clp</fullName>
    </alternativeName>
</protein>
<evidence type="ECO:0000313" key="13">
    <source>
        <dbReference type="EMBL" id="NYI41921.1"/>
    </source>
</evidence>
<reference evidence="13 14" key="1">
    <citation type="submission" date="2020-07" db="EMBL/GenBank/DDBJ databases">
        <title>Sequencing the genomes of 1000 actinobacteria strains.</title>
        <authorList>
            <person name="Klenk H.-P."/>
        </authorList>
    </citation>
    <scope>NUCLEOTIDE SEQUENCE [LARGE SCALE GENOMIC DNA]</scope>
    <source>
        <strain evidence="13 14">DSM 19970</strain>
    </source>
</reference>
<dbReference type="FunFam" id="3.90.226.10:FF:000002">
    <property type="entry name" value="ATP-dependent Clp protease proteolytic subunit"/>
    <property type="match status" value="1"/>
</dbReference>
<proteinExistence type="inferred from homology"/>
<evidence type="ECO:0000256" key="4">
    <source>
        <dbReference type="ARBA" id="ARBA00022801"/>
    </source>
</evidence>
<dbReference type="PROSITE" id="PS00381">
    <property type="entry name" value="CLP_PROTEASE_SER"/>
    <property type="match status" value="1"/>
</dbReference>
<evidence type="ECO:0000256" key="1">
    <source>
        <dbReference type="ARBA" id="ARBA00007039"/>
    </source>
</evidence>
<dbReference type="AlphaFoldDB" id="A0A7Y9ZEI4"/>
<keyword evidence="4 7" id="KW-0378">Hydrolase</keyword>
<comment type="caution">
    <text evidence="13">The sequence shown here is derived from an EMBL/GenBank/DDBJ whole genome shotgun (WGS) entry which is preliminary data.</text>
</comment>
<comment type="subcellular location">
    <subcellularLocation>
        <location evidence="7">Cytoplasm</location>
    </subcellularLocation>
</comment>
<keyword evidence="3 7" id="KW-0645">Protease</keyword>
<dbReference type="InterPro" id="IPR033135">
    <property type="entry name" value="ClpP_His_AS"/>
</dbReference>
<dbReference type="InterPro" id="IPR023562">
    <property type="entry name" value="ClpP/TepA"/>
</dbReference>
<dbReference type="NCBIfam" id="NF009205">
    <property type="entry name" value="PRK12553.1"/>
    <property type="match status" value="1"/>
</dbReference>
<dbReference type="NCBIfam" id="NF001368">
    <property type="entry name" value="PRK00277.1"/>
    <property type="match status" value="1"/>
</dbReference>
<accession>A0A7Y9ZEI4</accession>